<dbReference type="EMBL" id="HG725592">
    <property type="protein sequence ID" value="CDJ68734.1"/>
    <property type="molecule type" value="Genomic_DNA"/>
</dbReference>
<organism evidence="7 8">
    <name type="scientific">Eimeria necatrix</name>
    <dbReference type="NCBI Taxonomy" id="51315"/>
    <lineage>
        <taxon>Eukaryota</taxon>
        <taxon>Sar</taxon>
        <taxon>Alveolata</taxon>
        <taxon>Apicomplexa</taxon>
        <taxon>Conoidasida</taxon>
        <taxon>Coccidia</taxon>
        <taxon>Eucoccidiorida</taxon>
        <taxon>Eimeriorina</taxon>
        <taxon>Eimeriidae</taxon>
        <taxon>Eimeria</taxon>
    </lineage>
</organism>
<dbReference type="GeneID" id="25475879"/>
<keyword evidence="8" id="KW-1185">Reference proteome</keyword>
<dbReference type="GO" id="GO:0043614">
    <property type="term" value="C:multi-eIF complex"/>
    <property type="evidence" value="ECO:0007669"/>
    <property type="project" value="TreeGrafter"/>
</dbReference>
<evidence type="ECO:0000256" key="1">
    <source>
        <dbReference type="ARBA" id="ARBA00022490"/>
    </source>
</evidence>
<feature type="domain" description="eIF3a PCI" evidence="6">
    <location>
        <begin position="8"/>
        <end position="137"/>
    </location>
</feature>
<evidence type="ECO:0000256" key="3">
    <source>
        <dbReference type="ARBA" id="ARBA00022917"/>
    </source>
</evidence>
<keyword evidence="5" id="KW-0812">Transmembrane</keyword>
<reference evidence="7" key="1">
    <citation type="submission" date="2013-10" db="EMBL/GenBank/DDBJ databases">
        <title>Genomic analysis of the causative agents of coccidiosis in chickens.</title>
        <authorList>
            <person name="Reid A.J."/>
            <person name="Blake D."/>
            <person name="Billington K."/>
            <person name="Browne H."/>
            <person name="Dunn M."/>
            <person name="Hung S."/>
            <person name="Kawahara F."/>
            <person name="Miranda-Saavedra D."/>
            <person name="Mourier T."/>
            <person name="Nagra H."/>
            <person name="Otto T.D."/>
            <person name="Rawlings N."/>
            <person name="Sanchez A."/>
            <person name="Sanders M."/>
            <person name="Subramaniam C."/>
            <person name="Tay Y."/>
            <person name="Dear P."/>
            <person name="Doerig C."/>
            <person name="Gruber A."/>
            <person name="Parkinson J."/>
            <person name="Shirley M."/>
            <person name="Wan K.L."/>
            <person name="Berriman M."/>
            <person name="Tomley F."/>
            <person name="Pain A."/>
        </authorList>
    </citation>
    <scope>NUCLEOTIDE SEQUENCE [LARGE SCALE GENOMIC DNA]</scope>
    <source>
        <strain evidence="7">Houghton</strain>
    </source>
</reference>
<dbReference type="RefSeq" id="XP_013437201.1">
    <property type="nucleotide sequence ID" value="XM_013581747.1"/>
</dbReference>
<feature type="region of interest" description="Disordered" evidence="4">
    <location>
        <begin position="156"/>
        <end position="181"/>
    </location>
</feature>
<protein>
    <recommendedName>
        <fullName evidence="6">eIF3a PCI domain-containing protein</fullName>
    </recommendedName>
</protein>
<evidence type="ECO:0000256" key="4">
    <source>
        <dbReference type="SAM" id="MobiDB-lite"/>
    </source>
</evidence>
<dbReference type="GO" id="GO:0001732">
    <property type="term" value="P:formation of cytoplasmic translation initiation complex"/>
    <property type="evidence" value="ECO:0007669"/>
    <property type="project" value="TreeGrafter"/>
</dbReference>
<dbReference type="GO" id="GO:0003729">
    <property type="term" value="F:mRNA binding"/>
    <property type="evidence" value="ECO:0007669"/>
    <property type="project" value="TreeGrafter"/>
</dbReference>
<dbReference type="PANTHER" id="PTHR14005">
    <property type="entry name" value="EUKARYOTIC TRANSLATION INITIATION FACTOR 3, THETA SUBUNIT"/>
    <property type="match status" value="1"/>
</dbReference>
<keyword evidence="2" id="KW-0396">Initiation factor</keyword>
<dbReference type="GO" id="GO:0071541">
    <property type="term" value="C:eukaryotic translation initiation factor 3 complex, eIF3m"/>
    <property type="evidence" value="ECO:0007669"/>
    <property type="project" value="TreeGrafter"/>
</dbReference>
<feature type="compositionally biased region" description="Low complexity" evidence="4">
    <location>
        <begin position="156"/>
        <end position="175"/>
    </location>
</feature>
<dbReference type="GO" id="GO:0002188">
    <property type="term" value="P:translation reinitiation"/>
    <property type="evidence" value="ECO:0007669"/>
    <property type="project" value="TreeGrafter"/>
</dbReference>
<dbReference type="VEuPathDB" id="ToxoDB:ENH_00057380"/>
<dbReference type="OrthoDB" id="1938156at2759"/>
<evidence type="ECO:0000313" key="7">
    <source>
        <dbReference type="EMBL" id="CDJ68734.1"/>
    </source>
</evidence>
<dbReference type="AlphaFoldDB" id="U6N1V7"/>
<accession>U6N1V7</accession>
<proteinExistence type="predicted"/>
<name>U6N1V7_9EIME</name>
<keyword evidence="3" id="KW-0648">Protein biosynthesis</keyword>
<feature type="transmembrane region" description="Helical" evidence="5">
    <location>
        <begin position="187"/>
        <end position="216"/>
    </location>
</feature>
<dbReference type="InterPro" id="IPR054711">
    <property type="entry name" value="eIF3a_PCI_TPR-like"/>
</dbReference>
<sequence>MQTFLKPENALKRANELLSIGQQDAALRILHSAIGHRRFRSQGWDAVQEAIMMRHVQLCVDEGKLRLARDGLHQYRIVSQHANTQSLGKVVAELRSRAEARLAAAKAKAGDEAVSSSSSSSSSSCSSCCCCCSSCSSSSWSSRGSWNSSSSWCSSLSSRGSGSSRTSSSSRGSGSSRRRRSSSSCGVAASAAAATATAAATAAAAAIAAAAAASWFSLSSAARETC</sequence>
<evidence type="ECO:0000256" key="2">
    <source>
        <dbReference type="ARBA" id="ARBA00022540"/>
    </source>
</evidence>
<dbReference type="Proteomes" id="UP000030754">
    <property type="component" value="Unassembled WGS sequence"/>
</dbReference>
<dbReference type="Pfam" id="PF22591">
    <property type="entry name" value="eIF3a_PCI_TPR-like"/>
    <property type="match status" value="1"/>
</dbReference>
<evidence type="ECO:0000313" key="8">
    <source>
        <dbReference type="Proteomes" id="UP000030754"/>
    </source>
</evidence>
<evidence type="ECO:0000256" key="5">
    <source>
        <dbReference type="SAM" id="Phobius"/>
    </source>
</evidence>
<dbReference type="GO" id="GO:0003743">
    <property type="term" value="F:translation initiation factor activity"/>
    <property type="evidence" value="ECO:0007669"/>
    <property type="project" value="UniProtKB-KW"/>
</dbReference>
<dbReference type="PANTHER" id="PTHR14005:SF0">
    <property type="entry name" value="EUKARYOTIC TRANSLATION INITIATION FACTOR 3 SUBUNIT A"/>
    <property type="match status" value="1"/>
</dbReference>
<keyword evidence="5" id="KW-1133">Transmembrane helix</keyword>
<dbReference type="InterPro" id="IPR027512">
    <property type="entry name" value="EIF3A"/>
</dbReference>
<dbReference type="GO" id="GO:0071540">
    <property type="term" value="C:eukaryotic translation initiation factor 3 complex, eIF3e"/>
    <property type="evidence" value="ECO:0007669"/>
    <property type="project" value="TreeGrafter"/>
</dbReference>
<gene>
    <name evidence="7" type="ORF">ENH_00057380</name>
</gene>
<keyword evidence="5" id="KW-0472">Membrane</keyword>
<keyword evidence="1" id="KW-0963">Cytoplasm</keyword>
<evidence type="ECO:0000259" key="6">
    <source>
        <dbReference type="Pfam" id="PF22591"/>
    </source>
</evidence>
<reference evidence="7" key="2">
    <citation type="submission" date="2013-10" db="EMBL/GenBank/DDBJ databases">
        <authorList>
            <person name="Aslett M."/>
        </authorList>
    </citation>
    <scope>NUCLEOTIDE SEQUENCE [LARGE SCALE GENOMIC DNA]</scope>
    <source>
        <strain evidence="7">Houghton</strain>
    </source>
</reference>